<accession>A0A482GHL3</accession>
<organism evidence="1 2">
    <name type="scientific">Escherichia phage vB_EcoM_Goslar</name>
    <dbReference type="NCBI Taxonomy" id="2502409"/>
    <lineage>
        <taxon>Viruses</taxon>
        <taxon>Duplodnaviria</taxon>
        <taxon>Heunggongvirae</taxon>
        <taxon>Uroviricota</taxon>
        <taxon>Caudoviricetes</taxon>
        <taxon>Chimalliviridae</taxon>
        <taxon>Goslarvirus</taxon>
        <taxon>Goslarvirus goslar</taxon>
    </lineage>
</organism>
<sequence>MDKKVEMHGICGRPAEALKIKDKVLALLNSVPDVTLVTCWDIIDQTILKLQAKLINERCWSPALSADDKIYLVNETPAEDNNRIDRWRFALHDNIISIDITLSVTGGVEATDEIVDYAERKLAECFHKRVRGFDMPVTLTISGHDGSGLFEFHYHPEDGEIDS</sequence>
<keyword evidence="2" id="KW-1185">Reference proteome</keyword>
<dbReference type="Proteomes" id="UP000294673">
    <property type="component" value="Segment"/>
</dbReference>
<evidence type="ECO:0000313" key="2">
    <source>
        <dbReference type="Proteomes" id="UP000294673"/>
    </source>
</evidence>
<name>A0A482GHL3_BPGOS</name>
<protein>
    <submittedName>
        <fullName evidence="1">Uncharacterized protein</fullName>
    </submittedName>
</protein>
<reference evidence="1 2" key="1">
    <citation type="submission" date="2018-12" db="EMBL/GenBank/DDBJ databases">
        <title>Still something new to discover - new insights into E. coli phage diversity and taxonomy.</title>
        <authorList>
            <person name="Korf I.H.E."/>
            <person name="Adriaennsens E."/>
            <person name="Dreiseikelmann B."/>
            <person name="Kropinski A."/>
            <person name="Nimtz M."/>
            <person name="Meier-Kolthoff J.P."/>
            <person name="Rohde M."/>
            <person name="van Raaij M."/>
            <person name="Wittmann J."/>
        </authorList>
    </citation>
    <scope>NUCLEOTIDE SEQUENCE [LARGE SCALE GENOMIC DNA]</scope>
</reference>
<organismHost>
    <name type="scientific">Escherichia coli</name>
    <dbReference type="NCBI Taxonomy" id="562"/>
</organismHost>
<proteinExistence type="predicted"/>
<dbReference type="EMBL" id="MK327938">
    <property type="protein sequence ID" value="QBO63866.1"/>
    <property type="molecule type" value="Genomic_DNA"/>
</dbReference>
<evidence type="ECO:0000313" key="1">
    <source>
        <dbReference type="EMBL" id="QBO63866.1"/>
    </source>
</evidence>
<gene>
    <name evidence="1" type="ORF">Goslar_00073</name>
</gene>